<keyword evidence="3" id="KW-1185">Reference proteome</keyword>
<evidence type="ECO:0000313" key="2">
    <source>
        <dbReference type="EMBL" id="CDK27437.1"/>
    </source>
</evidence>
<sequence length="395" mass="45056">MFVSPITSSADPKAPEEFTNNARKKVLDNLTKFKPEQLQHPSRSDGFISRLASHTGTVLPPIRKQSLPDDSLAKTTTQDSYASSIFSADSRRTEATDVSLPSLREYIAGSKRGSSPGSVEEEVASTSRVDLTLPNVLNDIIKADEISKPFVNLQNMGHLVFSQLNDFIAHNSANVNTEGLIDWNLNLVRCMLFIEKIPVNWGITFIDPAKPEMVQVPKNSRRLLRSELVKFMRSVRKAEKPANPENVQKFLAKVANPAIANVESCCQMLKLEQIPYLTNDEALITRLVDSDLFIEYNLTKDFRYRVAQVSLERSRSLVQDLGEYPSIETRALALRNYFLNLLVACQTLFEYNFYLWQKSNDSKRKNKVSKEEKTVLWERLRERNFCKVEVFERLN</sequence>
<evidence type="ECO:0000256" key="1">
    <source>
        <dbReference type="SAM" id="MobiDB-lite"/>
    </source>
</evidence>
<dbReference type="RefSeq" id="XP_022459432.1">
    <property type="nucleotide sequence ID" value="XM_022601828.1"/>
</dbReference>
<reference evidence="2" key="2">
    <citation type="submission" date="2014-02" db="EMBL/GenBank/DDBJ databases">
        <title>Complete DNA sequence of /Kuraishia capsulata/ illustrates novel genomic features among budding yeasts (/Saccharomycotina/).</title>
        <authorList>
            <person name="Morales L."/>
            <person name="Noel B."/>
            <person name="Porcel B."/>
            <person name="Marcet-Houben M."/>
            <person name="Hullo M-F."/>
            <person name="Sacerdot C."/>
            <person name="Tekaia F."/>
            <person name="Leh-Louis V."/>
            <person name="Despons L."/>
            <person name="Khanna V."/>
            <person name="Aury J-M."/>
            <person name="Barbe V."/>
            <person name="Couloux A."/>
            <person name="Labadie K."/>
            <person name="Pelletier E."/>
            <person name="Souciet J-L."/>
            <person name="Boekhout T."/>
            <person name="Gabaldon T."/>
            <person name="Wincker P."/>
            <person name="Dujon B."/>
        </authorList>
    </citation>
    <scope>NUCLEOTIDE SEQUENCE</scope>
    <source>
        <strain evidence="2">CBS 1993</strain>
    </source>
</reference>
<dbReference type="Proteomes" id="UP000019384">
    <property type="component" value="Unassembled WGS sequence"/>
</dbReference>
<accession>W6MQ95</accession>
<feature type="compositionally biased region" description="Polar residues" evidence="1">
    <location>
        <begin position="1"/>
        <end position="10"/>
    </location>
</feature>
<dbReference type="GeneID" id="34520820"/>
<reference evidence="2" key="1">
    <citation type="submission" date="2013-12" db="EMBL/GenBank/DDBJ databases">
        <authorList>
            <person name="Genoscope - CEA"/>
        </authorList>
    </citation>
    <scope>NUCLEOTIDE SEQUENCE</scope>
    <source>
        <strain evidence="2">CBS 1993</strain>
    </source>
</reference>
<organism evidence="2 3">
    <name type="scientific">Kuraishia capsulata CBS 1993</name>
    <dbReference type="NCBI Taxonomy" id="1382522"/>
    <lineage>
        <taxon>Eukaryota</taxon>
        <taxon>Fungi</taxon>
        <taxon>Dikarya</taxon>
        <taxon>Ascomycota</taxon>
        <taxon>Saccharomycotina</taxon>
        <taxon>Pichiomycetes</taxon>
        <taxon>Pichiales</taxon>
        <taxon>Pichiaceae</taxon>
        <taxon>Kuraishia</taxon>
    </lineage>
</organism>
<gene>
    <name evidence="2" type="ORF">KUCA_T00003415001</name>
</gene>
<dbReference type="OrthoDB" id="4081967at2759"/>
<protein>
    <submittedName>
        <fullName evidence="2">Uncharacterized protein</fullName>
    </submittedName>
</protein>
<dbReference type="AlphaFoldDB" id="W6MQ95"/>
<proteinExistence type="predicted"/>
<dbReference type="InterPro" id="IPR035189">
    <property type="entry name" value="Std1/Mth1"/>
</dbReference>
<evidence type="ECO:0000313" key="3">
    <source>
        <dbReference type="Proteomes" id="UP000019384"/>
    </source>
</evidence>
<feature type="region of interest" description="Disordered" evidence="1">
    <location>
        <begin position="1"/>
        <end position="22"/>
    </location>
</feature>
<dbReference type="EMBL" id="HG793128">
    <property type="protein sequence ID" value="CDK27437.1"/>
    <property type="molecule type" value="Genomic_DNA"/>
</dbReference>
<dbReference type="Pfam" id="PF17235">
    <property type="entry name" value="STD1"/>
    <property type="match status" value="1"/>
</dbReference>
<name>W6MQ95_9ASCO</name>
<dbReference type="HOGENOM" id="CLU_796925_0_0_1"/>